<protein>
    <submittedName>
        <fullName evidence="1">AAA family ATPase</fullName>
    </submittedName>
</protein>
<evidence type="ECO:0000313" key="1">
    <source>
        <dbReference type="EMBL" id="GAA4156666.1"/>
    </source>
</evidence>
<keyword evidence="2" id="KW-1185">Reference proteome</keyword>
<organism evidence="1 2">
    <name type="scientific">Gryllotalpicola daejeonensis</name>
    <dbReference type="NCBI Taxonomy" id="993087"/>
    <lineage>
        <taxon>Bacteria</taxon>
        <taxon>Bacillati</taxon>
        <taxon>Actinomycetota</taxon>
        <taxon>Actinomycetes</taxon>
        <taxon>Micrococcales</taxon>
        <taxon>Microbacteriaceae</taxon>
        <taxon>Gryllotalpicola</taxon>
    </lineage>
</organism>
<accession>A0ABP7ZG33</accession>
<proteinExistence type="predicted"/>
<dbReference type="EMBL" id="BAABBV010000001">
    <property type="protein sequence ID" value="GAA4156666.1"/>
    <property type="molecule type" value="Genomic_DNA"/>
</dbReference>
<dbReference type="InterPro" id="IPR027417">
    <property type="entry name" value="P-loop_NTPase"/>
</dbReference>
<evidence type="ECO:0000313" key="2">
    <source>
        <dbReference type="Proteomes" id="UP001415169"/>
    </source>
</evidence>
<reference evidence="1" key="2">
    <citation type="submission" date="2023-12" db="EMBL/GenBank/DDBJ databases">
        <authorList>
            <person name="Sun Q."/>
            <person name="Inoue M."/>
        </authorList>
    </citation>
    <scope>NUCLEOTIDE SEQUENCE</scope>
    <source>
        <strain evidence="1">JCM 17590</strain>
    </source>
</reference>
<comment type="caution">
    <text evidence="1">The sequence shown here is derived from an EMBL/GenBank/DDBJ whole genome shotgun (WGS) entry which is preliminary data.</text>
</comment>
<dbReference type="RefSeq" id="WP_344790372.1">
    <property type="nucleotide sequence ID" value="NZ_BAABBV010000001.1"/>
</dbReference>
<dbReference type="Proteomes" id="UP001415169">
    <property type="component" value="Unassembled WGS sequence"/>
</dbReference>
<dbReference type="SUPFAM" id="SSF52540">
    <property type="entry name" value="P-loop containing nucleoside triphosphate hydrolases"/>
    <property type="match status" value="1"/>
</dbReference>
<reference evidence="1" key="1">
    <citation type="journal article" date="2014" name="Int. J. Syst. Evol. Microbiol.">
        <title>Complete genome of a new Firmicutes species belonging to the dominant human colonic microbiota ('Ruminococcus bicirculans') reveals two chromosomes and a selective capacity to utilize plant glucans.</title>
        <authorList>
            <consortium name="NISC Comparative Sequencing Program"/>
            <person name="Wegmann U."/>
            <person name="Louis P."/>
            <person name="Goesmann A."/>
            <person name="Henrissat B."/>
            <person name="Duncan S.H."/>
            <person name="Flint H.J."/>
        </authorList>
    </citation>
    <scope>NUCLEOTIDE SEQUENCE</scope>
    <source>
        <strain evidence="1">JCM 17590</strain>
    </source>
</reference>
<dbReference type="Gene3D" id="3.40.50.300">
    <property type="entry name" value="P-loop containing nucleotide triphosphate hydrolases"/>
    <property type="match status" value="1"/>
</dbReference>
<name>A0ABP7ZG33_9MICO</name>
<gene>
    <name evidence="1" type="ORF">GCM10022286_07220</name>
</gene>
<dbReference type="NCBIfam" id="NF005115">
    <property type="entry name" value="PRK06547.1"/>
    <property type="match status" value="1"/>
</dbReference>
<sequence>MTAPVQKVVAAVAALEVTNPIVLIDGPSGSGKSTLADALLAAWPTAAAPRLVRLDDLYPGWGGLAVGSHAVAAELVGPLRESGVGRWREWNWAAGHPGEWHEVHGDRPLVVEGCGALSQASARHADLRIWLGADDAVRKRRALARDRGAFDAHWEMWDAQFTEFVRTQHPLALADLILDGTRAPSPVS</sequence>